<dbReference type="NCBIfam" id="TIGR00004">
    <property type="entry name" value="Rid family detoxifying hydrolase"/>
    <property type="match status" value="1"/>
</dbReference>
<accession>A0A0J9V068</accession>
<organism evidence="2 3">
    <name type="scientific">Fusarium oxysporum f. sp. lycopersici (strain 4287 / CBS 123668 / FGSC 9935 / NRRL 34936)</name>
    <name type="common">Fusarium vascular wilt of tomato</name>
    <dbReference type="NCBI Taxonomy" id="426428"/>
    <lineage>
        <taxon>Eukaryota</taxon>
        <taxon>Fungi</taxon>
        <taxon>Dikarya</taxon>
        <taxon>Ascomycota</taxon>
        <taxon>Pezizomycotina</taxon>
        <taxon>Sordariomycetes</taxon>
        <taxon>Hypocreomycetidae</taxon>
        <taxon>Hypocreales</taxon>
        <taxon>Nectriaceae</taxon>
        <taxon>Fusarium</taxon>
        <taxon>Fusarium oxysporum species complex</taxon>
    </lineage>
</organism>
<dbReference type="EMBL" id="DS231701">
    <property type="protein sequence ID" value="KNB04236.1"/>
    <property type="molecule type" value="Genomic_DNA"/>
</dbReference>
<dbReference type="Proteomes" id="UP000009097">
    <property type="component" value="Unassembled WGS sequence"/>
</dbReference>
<dbReference type="GO" id="GO:0005829">
    <property type="term" value="C:cytosol"/>
    <property type="evidence" value="ECO:0007669"/>
    <property type="project" value="TreeGrafter"/>
</dbReference>
<dbReference type="GO" id="GO:0019239">
    <property type="term" value="F:deaminase activity"/>
    <property type="evidence" value="ECO:0007669"/>
    <property type="project" value="TreeGrafter"/>
</dbReference>
<dbReference type="InterPro" id="IPR035959">
    <property type="entry name" value="RutC-like_sf"/>
</dbReference>
<evidence type="ECO:0000313" key="2">
    <source>
        <dbReference type="EMBL" id="KNB04236.1"/>
    </source>
</evidence>
<name>A0A0J9V068_FUSO4</name>
<dbReference type="InterPro" id="IPR006056">
    <property type="entry name" value="RidA"/>
</dbReference>
<dbReference type="FunFam" id="3.30.1330.40:FF:000001">
    <property type="entry name" value="L-PSP family endoribonuclease"/>
    <property type="match status" value="1"/>
</dbReference>
<evidence type="ECO:0000313" key="3">
    <source>
        <dbReference type="Proteomes" id="UP000009097"/>
    </source>
</evidence>
<dbReference type="GO" id="GO:0005739">
    <property type="term" value="C:mitochondrion"/>
    <property type="evidence" value="ECO:0007669"/>
    <property type="project" value="UniProtKB-ARBA"/>
</dbReference>
<reference evidence="2" key="2">
    <citation type="journal article" date="2010" name="Nature">
        <title>Comparative genomics reveals mobile pathogenicity chromosomes in Fusarium.</title>
        <authorList>
            <person name="Ma L.J."/>
            <person name="van der Does H.C."/>
            <person name="Borkovich K.A."/>
            <person name="Coleman J.J."/>
            <person name="Daboussi M.J."/>
            <person name="Di Pietro A."/>
            <person name="Dufresne M."/>
            <person name="Freitag M."/>
            <person name="Grabherr M."/>
            <person name="Henrissat B."/>
            <person name="Houterman P.M."/>
            <person name="Kang S."/>
            <person name="Shim W.B."/>
            <person name="Woloshuk C."/>
            <person name="Xie X."/>
            <person name="Xu J.R."/>
            <person name="Antoniw J."/>
            <person name="Baker S.E."/>
            <person name="Bluhm B.H."/>
            <person name="Breakspear A."/>
            <person name="Brown D.W."/>
            <person name="Butchko R.A."/>
            <person name="Chapman S."/>
            <person name="Coulson R."/>
            <person name="Coutinho P.M."/>
            <person name="Danchin E.G."/>
            <person name="Diener A."/>
            <person name="Gale L.R."/>
            <person name="Gardiner D.M."/>
            <person name="Goff S."/>
            <person name="Hammond-Kosack K.E."/>
            <person name="Hilburn K."/>
            <person name="Hua-Van A."/>
            <person name="Jonkers W."/>
            <person name="Kazan K."/>
            <person name="Kodira C.D."/>
            <person name="Koehrsen M."/>
            <person name="Kumar L."/>
            <person name="Lee Y.H."/>
            <person name="Li L."/>
            <person name="Manners J.M."/>
            <person name="Miranda-Saavedra D."/>
            <person name="Mukherjee M."/>
            <person name="Park G."/>
            <person name="Park J."/>
            <person name="Park S.Y."/>
            <person name="Proctor R.H."/>
            <person name="Regev A."/>
            <person name="Ruiz-Roldan M.C."/>
            <person name="Sain D."/>
            <person name="Sakthikumar S."/>
            <person name="Sykes S."/>
            <person name="Schwartz D.C."/>
            <person name="Turgeon B.G."/>
            <person name="Wapinski I."/>
            <person name="Yoder O."/>
            <person name="Young S."/>
            <person name="Zeng Q."/>
            <person name="Zhou S."/>
            <person name="Galagan J."/>
            <person name="Cuomo C.A."/>
            <person name="Kistler H.C."/>
            <person name="Rep M."/>
        </authorList>
    </citation>
    <scope>NUCLEOTIDE SEQUENCE [LARGE SCALE GENOMIC DNA]</scope>
    <source>
        <strain evidence="2">4287</strain>
    </source>
</reference>
<protein>
    <submittedName>
        <fullName evidence="2">TdcF protein</fullName>
    </submittedName>
</protein>
<dbReference type="Gene3D" id="3.30.1330.40">
    <property type="entry name" value="RutC-like"/>
    <property type="match status" value="1"/>
</dbReference>
<gene>
    <name evidence="2" type="ORF">FOXG_06424</name>
</gene>
<dbReference type="SUPFAM" id="SSF55298">
    <property type="entry name" value="YjgF-like"/>
    <property type="match status" value="1"/>
</dbReference>
<dbReference type="GeneID" id="28948322"/>
<dbReference type="InterPro" id="IPR006175">
    <property type="entry name" value="YjgF/YER057c/UK114"/>
</dbReference>
<dbReference type="OrthoDB" id="309640at2759"/>
<proteinExistence type="inferred from homology"/>
<evidence type="ECO:0000256" key="1">
    <source>
        <dbReference type="ARBA" id="ARBA00010552"/>
    </source>
</evidence>
<dbReference type="AlphaFoldDB" id="A0A0J9V068"/>
<comment type="similarity">
    <text evidence="1">Belongs to the RutC family.</text>
</comment>
<dbReference type="KEGG" id="fox:FOXG_06424"/>
<dbReference type="Pfam" id="PF01042">
    <property type="entry name" value="Ribonuc_L-PSP"/>
    <property type="match status" value="1"/>
</dbReference>
<reference evidence="2" key="1">
    <citation type="submission" date="2007-04" db="EMBL/GenBank/DDBJ databases">
        <authorList>
            <consortium name="The Broad Institute Genome Sequencing Platform"/>
            <person name="Birren B."/>
            <person name="Lander E."/>
            <person name="Galagan J."/>
            <person name="Nusbaum C."/>
            <person name="Devon K."/>
            <person name="Ma L.-J."/>
            <person name="Jaffe D."/>
            <person name="Butler J."/>
            <person name="Alvarez P."/>
            <person name="Gnerre S."/>
            <person name="Grabherr M."/>
            <person name="Kleber M."/>
            <person name="Mauceli E."/>
            <person name="Brockman W."/>
            <person name="MacCallum I.A."/>
            <person name="Young S."/>
            <person name="LaButti K."/>
            <person name="DeCaprio D."/>
            <person name="Crawford M."/>
            <person name="Koehrsen M."/>
            <person name="Engels R."/>
            <person name="Montgomery P."/>
            <person name="Pearson M."/>
            <person name="Howarth C."/>
            <person name="Larson L."/>
            <person name="White J."/>
            <person name="O'Leary S."/>
            <person name="Kodira C."/>
            <person name="Zeng Q."/>
            <person name="Yandava C."/>
            <person name="Alvarado L."/>
            <person name="Kistler C."/>
            <person name="Shim W.-B."/>
            <person name="Kang S."/>
            <person name="Woloshuk C."/>
        </authorList>
    </citation>
    <scope>NUCLEOTIDE SEQUENCE</scope>
    <source>
        <strain evidence="2">4287</strain>
    </source>
</reference>
<dbReference type="RefSeq" id="XP_018242281.1">
    <property type="nucleotide sequence ID" value="XM_018385093.1"/>
</dbReference>
<sequence>MTLATRRIAPVLSILRPAAHIPQINIQPRTINYVHSRTFSASIPYYAAMEHVFSPKAVAPIGPYTQAIKANGMVFLSGQIPANSQARLIEGTIAEKTHKMCQNAKAVLEAAGSSLDKAVRVTVYFQNMDDMKEMNEVYAEYFPHKPARSACESLRLPAGASMEMDIIALE</sequence>
<dbReference type="PANTHER" id="PTHR11803:SF58">
    <property type="entry name" value="PROTEIN HMF1-RELATED"/>
    <property type="match status" value="1"/>
</dbReference>
<dbReference type="VEuPathDB" id="FungiDB:FOXG_06424"/>
<dbReference type="CDD" id="cd00448">
    <property type="entry name" value="YjgF_YER057c_UK114_family"/>
    <property type="match status" value="1"/>
</dbReference>
<dbReference type="PANTHER" id="PTHR11803">
    <property type="entry name" value="2-IMINOBUTANOATE/2-IMINOPROPANOATE DEAMINASE RIDA"/>
    <property type="match status" value="1"/>
</dbReference>